<proteinExistence type="predicted"/>
<keyword evidence="3" id="KW-1185">Reference proteome</keyword>
<dbReference type="Proteomes" id="UP000093740">
    <property type="component" value="Chromosome"/>
</dbReference>
<dbReference type="RefSeq" id="WP_033190895.1">
    <property type="nucleotide sequence ID" value="NZ_CP014334.2"/>
</dbReference>
<gene>
    <name evidence="2" type="ORF">NA23_04755</name>
</gene>
<accession>A0AAI8CLE6</accession>
<sequence length="243" mass="27775">MKTNKSYVGKQRKRTEGGYGKIVLIILGVAVILVFLYFGIRIAAIRNSPDFDLNKISVYYFVYPVNTSNIENLVETKAKNKLLIVSGEKKAVYMIDVPVTLFINSKKLDATKGSPRDFLTYFVDLLSLKPDYSYVVYQKEEFFQKANVKDINNLVQVYSKHGLRLSDYLSLSKQVTALRPESAITEAALAKLYYVLGRFSIETMELPLITSMPIKITVDGNVYYRTYLDEEKLPELAKNFQNK</sequence>
<dbReference type="EMBL" id="CP014334">
    <property type="protein sequence ID" value="AMW32658.1"/>
    <property type="molecule type" value="Genomic_DNA"/>
</dbReference>
<keyword evidence="1" id="KW-0812">Transmembrane</keyword>
<organism evidence="2 3">
    <name type="scientific">Fervidobacterium islandicum</name>
    <dbReference type="NCBI Taxonomy" id="2423"/>
    <lineage>
        <taxon>Bacteria</taxon>
        <taxon>Thermotogati</taxon>
        <taxon>Thermotogota</taxon>
        <taxon>Thermotogae</taxon>
        <taxon>Thermotogales</taxon>
        <taxon>Fervidobacteriaceae</taxon>
        <taxon>Fervidobacterium</taxon>
    </lineage>
</organism>
<keyword evidence="1" id="KW-1133">Transmembrane helix</keyword>
<dbReference type="AlphaFoldDB" id="A0AAI8CLE6"/>
<evidence type="ECO:0000256" key="1">
    <source>
        <dbReference type="SAM" id="Phobius"/>
    </source>
</evidence>
<name>A0AAI8CLE6_FERIS</name>
<feature type="transmembrane region" description="Helical" evidence="1">
    <location>
        <begin position="21"/>
        <end position="40"/>
    </location>
</feature>
<reference evidence="2 3" key="1">
    <citation type="journal article" date="2015" name="Stand. Genomic Sci.">
        <title>Genome sequence of a native-feather degrading extremely thermophilic Eubacterium, Fervidobacterium islandicum AW-1.</title>
        <authorList>
            <person name="Lee Y.J."/>
            <person name="Jeong H."/>
            <person name="Park G.S."/>
            <person name="Kwak Y."/>
            <person name="Lee S.J."/>
            <person name="Lee S.J."/>
            <person name="Park M.K."/>
            <person name="Kim J.Y."/>
            <person name="Kang H.K."/>
            <person name="Shin J.H."/>
            <person name="Lee D.W."/>
        </authorList>
    </citation>
    <scope>NUCLEOTIDE SEQUENCE [LARGE SCALE GENOMIC DNA]</scope>
    <source>
        <strain evidence="2 3">AW-1</strain>
    </source>
</reference>
<protein>
    <submittedName>
        <fullName evidence="2">Uncharacterized protein</fullName>
    </submittedName>
</protein>
<dbReference type="KEGG" id="fia:NA23_04755"/>
<evidence type="ECO:0000313" key="2">
    <source>
        <dbReference type="EMBL" id="AMW32658.1"/>
    </source>
</evidence>
<keyword evidence="1" id="KW-0472">Membrane</keyword>
<evidence type="ECO:0000313" key="3">
    <source>
        <dbReference type="Proteomes" id="UP000093740"/>
    </source>
</evidence>